<feature type="compositionally biased region" description="Basic and acidic residues" evidence="1">
    <location>
        <begin position="241"/>
        <end position="250"/>
    </location>
</feature>
<name>A0ABN2UPL7_9MICC</name>
<sequence>MKLQRIAGHTLSVFGNVAGRFVGPLLAIISFLITGLAIGGMLAVAVMVWLLTEADASGFVLELHEILVTFLPKITQATGPIFVFGIASTTLGQLAIVPGDRLLGRGGNLLEAPTRQQRFGAALNNVATLSQWLMKAIGLVAIVLTGLSVVVSTPFVMISNHFGASVGVGDGWGQLLTSPSAEVSGALVDIVSWSLAVVLIYLACNWVIDYGRRLDDRIGLREDGEDEGRTLSDHEEPDELSPDRPAEKPN</sequence>
<proteinExistence type="predicted"/>
<reference evidence="3 4" key="1">
    <citation type="journal article" date="2019" name="Int. J. Syst. Evol. Microbiol.">
        <title>The Global Catalogue of Microorganisms (GCM) 10K type strain sequencing project: providing services to taxonomists for standard genome sequencing and annotation.</title>
        <authorList>
            <consortium name="The Broad Institute Genomics Platform"/>
            <consortium name="The Broad Institute Genome Sequencing Center for Infectious Disease"/>
            <person name="Wu L."/>
            <person name="Ma J."/>
        </authorList>
    </citation>
    <scope>NUCLEOTIDE SEQUENCE [LARGE SCALE GENOMIC DNA]</scope>
    <source>
        <strain evidence="3 4">JCM 13595</strain>
    </source>
</reference>
<evidence type="ECO:0000313" key="3">
    <source>
        <dbReference type="EMBL" id="GAA2040509.1"/>
    </source>
</evidence>
<keyword evidence="4" id="KW-1185">Reference proteome</keyword>
<dbReference type="EMBL" id="BAAAMN010000046">
    <property type="protein sequence ID" value="GAA2040509.1"/>
    <property type="molecule type" value="Genomic_DNA"/>
</dbReference>
<gene>
    <name evidence="3" type="ORF">GCM10009720_21160</name>
</gene>
<evidence type="ECO:0000313" key="4">
    <source>
        <dbReference type="Proteomes" id="UP001501461"/>
    </source>
</evidence>
<keyword evidence="2" id="KW-1133">Transmembrane helix</keyword>
<feature type="compositionally biased region" description="Basic and acidic residues" evidence="1">
    <location>
        <begin position="222"/>
        <end position="234"/>
    </location>
</feature>
<keyword evidence="2" id="KW-0472">Membrane</keyword>
<feature type="region of interest" description="Disordered" evidence="1">
    <location>
        <begin position="222"/>
        <end position="250"/>
    </location>
</feature>
<feature type="transmembrane region" description="Helical" evidence="2">
    <location>
        <begin position="136"/>
        <end position="158"/>
    </location>
</feature>
<comment type="caution">
    <text evidence="3">The sequence shown here is derived from an EMBL/GenBank/DDBJ whole genome shotgun (WGS) entry which is preliminary data.</text>
</comment>
<evidence type="ECO:0000256" key="2">
    <source>
        <dbReference type="SAM" id="Phobius"/>
    </source>
</evidence>
<dbReference type="Proteomes" id="UP001501461">
    <property type="component" value="Unassembled WGS sequence"/>
</dbReference>
<feature type="transmembrane region" description="Helical" evidence="2">
    <location>
        <begin position="21"/>
        <end position="51"/>
    </location>
</feature>
<organism evidence="3 4">
    <name type="scientific">Yaniella flava</name>
    <dbReference type="NCBI Taxonomy" id="287930"/>
    <lineage>
        <taxon>Bacteria</taxon>
        <taxon>Bacillati</taxon>
        <taxon>Actinomycetota</taxon>
        <taxon>Actinomycetes</taxon>
        <taxon>Micrococcales</taxon>
        <taxon>Micrococcaceae</taxon>
        <taxon>Yaniella</taxon>
    </lineage>
</organism>
<protein>
    <recommendedName>
        <fullName evidence="5">Glycerophosphoryl diester phosphodiesterase membrane domain-containing protein</fullName>
    </recommendedName>
</protein>
<evidence type="ECO:0008006" key="5">
    <source>
        <dbReference type="Google" id="ProtNLM"/>
    </source>
</evidence>
<feature type="transmembrane region" description="Helical" evidence="2">
    <location>
        <begin position="190"/>
        <end position="208"/>
    </location>
</feature>
<keyword evidence="2" id="KW-0812">Transmembrane</keyword>
<accession>A0ABN2UPL7</accession>
<feature type="transmembrane region" description="Helical" evidence="2">
    <location>
        <begin position="77"/>
        <end position="97"/>
    </location>
</feature>
<evidence type="ECO:0000256" key="1">
    <source>
        <dbReference type="SAM" id="MobiDB-lite"/>
    </source>
</evidence>